<evidence type="ECO:0000313" key="3">
    <source>
        <dbReference type="Proteomes" id="UP000184330"/>
    </source>
</evidence>
<accession>A0A1L7XU26</accession>
<keyword evidence="3" id="KW-1185">Reference proteome</keyword>
<dbReference type="AlphaFoldDB" id="A0A1L7XU26"/>
<evidence type="ECO:0000313" key="2">
    <source>
        <dbReference type="EMBL" id="CZR68536.1"/>
    </source>
</evidence>
<dbReference type="Proteomes" id="UP000184330">
    <property type="component" value="Unassembled WGS sequence"/>
</dbReference>
<feature type="region of interest" description="Disordered" evidence="1">
    <location>
        <begin position="157"/>
        <end position="195"/>
    </location>
</feature>
<reference evidence="2 3" key="1">
    <citation type="submission" date="2016-03" db="EMBL/GenBank/DDBJ databases">
        <authorList>
            <person name="Ploux O."/>
        </authorList>
    </citation>
    <scope>NUCLEOTIDE SEQUENCE [LARGE SCALE GENOMIC DNA]</scope>
    <source>
        <strain evidence="2 3">UAMH 11012</strain>
    </source>
</reference>
<protein>
    <submittedName>
        <fullName evidence="2">Uncharacterized protein</fullName>
    </submittedName>
</protein>
<dbReference type="EMBL" id="FJOG01000056">
    <property type="protein sequence ID" value="CZR68536.1"/>
    <property type="molecule type" value="Genomic_DNA"/>
</dbReference>
<gene>
    <name evidence="2" type="ORF">PAC_18435</name>
</gene>
<sequence length="195" mass="22814">MSHDLTRTGHGARQTRKVLKGMRRKIRRLLRKLLPTWHAGAREVAYFVQEMPFNPDPSLFEHTDPQINYEFDQGQRILDSFDRIRNKIGDLPQTLLNDLPARQMARRIEWFTKKLYSMERGYAFASYNGQEALLTRRLAMLEEDLDVDIEAVRRWLARGNSQDERPPPVYEEGMQPPAYDETPPGDDDPPPYQEG</sequence>
<organism evidence="2 3">
    <name type="scientific">Phialocephala subalpina</name>
    <dbReference type="NCBI Taxonomy" id="576137"/>
    <lineage>
        <taxon>Eukaryota</taxon>
        <taxon>Fungi</taxon>
        <taxon>Dikarya</taxon>
        <taxon>Ascomycota</taxon>
        <taxon>Pezizomycotina</taxon>
        <taxon>Leotiomycetes</taxon>
        <taxon>Helotiales</taxon>
        <taxon>Mollisiaceae</taxon>
        <taxon>Phialocephala</taxon>
        <taxon>Phialocephala fortinii species complex</taxon>
    </lineage>
</organism>
<dbReference type="OrthoDB" id="10421734at2759"/>
<evidence type="ECO:0000256" key="1">
    <source>
        <dbReference type="SAM" id="MobiDB-lite"/>
    </source>
</evidence>
<name>A0A1L7XU26_9HELO</name>
<proteinExistence type="predicted"/>